<dbReference type="InterPro" id="IPR039422">
    <property type="entry name" value="MarR/SlyA-like"/>
</dbReference>
<dbReference type="PRINTS" id="PR00598">
    <property type="entry name" value="HTHMARR"/>
</dbReference>
<keyword evidence="4" id="KW-1185">Reference proteome</keyword>
<evidence type="ECO:0000259" key="2">
    <source>
        <dbReference type="PROSITE" id="PS50995"/>
    </source>
</evidence>
<dbReference type="Proteomes" id="UP000630142">
    <property type="component" value="Unassembled WGS sequence"/>
</dbReference>
<dbReference type="EMBL" id="BMZQ01000003">
    <property type="protein sequence ID" value="GHD20553.1"/>
    <property type="molecule type" value="Genomic_DNA"/>
</dbReference>
<dbReference type="SUPFAM" id="SSF46785">
    <property type="entry name" value="Winged helix' DNA-binding domain"/>
    <property type="match status" value="1"/>
</dbReference>
<dbReference type="InterPro" id="IPR036390">
    <property type="entry name" value="WH_DNA-bd_sf"/>
</dbReference>
<gene>
    <name evidence="3" type="ORF">GCM10016234_32860</name>
</gene>
<dbReference type="Gene3D" id="1.10.10.10">
    <property type="entry name" value="Winged helix-like DNA-binding domain superfamily/Winged helix DNA-binding domain"/>
    <property type="match status" value="1"/>
</dbReference>
<sequence>MDTITNPFVEDEDLVHPADQQAVIRLWLRMLACTTLVESELRKQFRVQFDFTLPRFEILAQLDRRPGGMMLSELSKRLMVPAGNVTPIIDRLIADGLVTRTALEIDRRVQIVRLTIEGRRKFRRMAKKNGEMIAGISSGLTPGQVEALTALLSETKAAVSASTQKPEEPARRRQVET</sequence>
<evidence type="ECO:0000313" key="4">
    <source>
        <dbReference type="Proteomes" id="UP000630142"/>
    </source>
</evidence>
<dbReference type="PANTHER" id="PTHR33164:SF57">
    <property type="entry name" value="MARR-FAMILY TRANSCRIPTIONAL REGULATOR"/>
    <property type="match status" value="1"/>
</dbReference>
<proteinExistence type="predicted"/>
<dbReference type="PANTHER" id="PTHR33164">
    <property type="entry name" value="TRANSCRIPTIONAL REGULATOR, MARR FAMILY"/>
    <property type="match status" value="1"/>
</dbReference>
<comment type="caution">
    <text evidence="3">The sequence shown here is derived from an EMBL/GenBank/DDBJ whole genome shotgun (WGS) entry which is preliminary data.</text>
</comment>
<dbReference type="Pfam" id="PF01047">
    <property type="entry name" value="MarR"/>
    <property type="match status" value="1"/>
</dbReference>
<reference evidence="3" key="1">
    <citation type="journal article" date="2014" name="Int. J. Syst. Evol. Microbiol.">
        <title>Complete genome sequence of Corynebacterium casei LMG S-19264T (=DSM 44701T), isolated from a smear-ripened cheese.</title>
        <authorList>
            <consortium name="US DOE Joint Genome Institute (JGI-PGF)"/>
            <person name="Walter F."/>
            <person name="Albersmeier A."/>
            <person name="Kalinowski J."/>
            <person name="Ruckert C."/>
        </authorList>
    </citation>
    <scope>NUCLEOTIDE SEQUENCE</scope>
    <source>
        <strain evidence="3">KCTC 42249</strain>
    </source>
</reference>
<accession>A0A8J3DU36</accession>
<dbReference type="GO" id="GO:0006950">
    <property type="term" value="P:response to stress"/>
    <property type="evidence" value="ECO:0007669"/>
    <property type="project" value="TreeGrafter"/>
</dbReference>
<dbReference type="SMART" id="SM00347">
    <property type="entry name" value="HTH_MARR"/>
    <property type="match status" value="1"/>
</dbReference>
<dbReference type="GO" id="GO:0003700">
    <property type="term" value="F:DNA-binding transcription factor activity"/>
    <property type="evidence" value="ECO:0007669"/>
    <property type="project" value="InterPro"/>
</dbReference>
<feature type="region of interest" description="Disordered" evidence="1">
    <location>
        <begin position="156"/>
        <end position="177"/>
    </location>
</feature>
<dbReference type="RefSeq" id="WP_244641540.1">
    <property type="nucleotide sequence ID" value="NZ_BMZQ01000003.1"/>
</dbReference>
<dbReference type="AlphaFoldDB" id="A0A8J3DU36"/>
<feature type="domain" description="HTH marR-type" evidence="2">
    <location>
        <begin position="20"/>
        <end position="157"/>
    </location>
</feature>
<dbReference type="InterPro" id="IPR000835">
    <property type="entry name" value="HTH_MarR-typ"/>
</dbReference>
<dbReference type="InterPro" id="IPR036388">
    <property type="entry name" value="WH-like_DNA-bd_sf"/>
</dbReference>
<protein>
    <submittedName>
        <fullName evidence="3">Transcriptional regulator</fullName>
    </submittedName>
</protein>
<feature type="compositionally biased region" description="Basic and acidic residues" evidence="1">
    <location>
        <begin position="165"/>
        <end position="177"/>
    </location>
</feature>
<organism evidence="3 4">
    <name type="scientific">Tianweitania populi</name>
    <dbReference type="NCBI Taxonomy" id="1607949"/>
    <lineage>
        <taxon>Bacteria</taxon>
        <taxon>Pseudomonadati</taxon>
        <taxon>Pseudomonadota</taxon>
        <taxon>Alphaproteobacteria</taxon>
        <taxon>Hyphomicrobiales</taxon>
        <taxon>Phyllobacteriaceae</taxon>
        <taxon>Tianweitania</taxon>
    </lineage>
</organism>
<dbReference type="PROSITE" id="PS50995">
    <property type="entry name" value="HTH_MARR_2"/>
    <property type="match status" value="1"/>
</dbReference>
<evidence type="ECO:0000313" key="3">
    <source>
        <dbReference type="EMBL" id="GHD20553.1"/>
    </source>
</evidence>
<evidence type="ECO:0000256" key="1">
    <source>
        <dbReference type="SAM" id="MobiDB-lite"/>
    </source>
</evidence>
<name>A0A8J3DU36_9HYPH</name>
<reference evidence="3" key="2">
    <citation type="submission" date="2020-09" db="EMBL/GenBank/DDBJ databases">
        <authorList>
            <person name="Sun Q."/>
            <person name="Kim S."/>
        </authorList>
    </citation>
    <scope>NUCLEOTIDE SEQUENCE</scope>
    <source>
        <strain evidence="3">KCTC 42249</strain>
    </source>
</reference>